<accession>A0A8J2N335</accession>
<proteinExistence type="predicted"/>
<protein>
    <submittedName>
        <fullName evidence="2">Uncharacterized protein</fullName>
    </submittedName>
</protein>
<name>A0A8J2N335_9PLEO</name>
<organism evidence="2 3">
    <name type="scientific">Alternaria atra</name>
    <dbReference type="NCBI Taxonomy" id="119953"/>
    <lineage>
        <taxon>Eukaryota</taxon>
        <taxon>Fungi</taxon>
        <taxon>Dikarya</taxon>
        <taxon>Ascomycota</taxon>
        <taxon>Pezizomycotina</taxon>
        <taxon>Dothideomycetes</taxon>
        <taxon>Pleosporomycetidae</taxon>
        <taxon>Pleosporales</taxon>
        <taxon>Pleosporineae</taxon>
        <taxon>Pleosporaceae</taxon>
        <taxon>Alternaria</taxon>
        <taxon>Alternaria sect. Ulocladioides</taxon>
    </lineage>
</organism>
<keyword evidence="1" id="KW-1133">Transmembrane helix</keyword>
<dbReference type="RefSeq" id="XP_043170547.1">
    <property type="nucleotide sequence ID" value="XM_043314612.1"/>
</dbReference>
<keyword evidence="3" id="KW-1185">Reference proteome</keyword>
<dbReference type="EMBL" id="CAJRGZ010000019">
    <property type="protein sequence ID" value="CAG5166844.1"/>
    <property type="molecule type" value="Genomic_DNA"/>
</dbReference>
<dbReference type="Proteomes" id="UP000676310">
    <property type="component" value="Unassembled WGS sequence"/>
</dbReference>
<feature type="transmembrane region" description="Helical" evidence="1">
    <location>
        <begin position="12"/>
        <end position="32"/>
    </location>
</feature>
<reference evidence="2" key="1">
    <citation type="submission" date="2021-05" db="EMBL/GenBank/DDBJ databases">
        <authorList>
            <person name="Stam R."/>
        </authorList>
    </citation>
    <scope>NUCLEOTIDE SEQUENCE</scope>
    <source>
        <strain evidence="2">CS162</strain>
    </source>
</reference>
<keyword evidence="1" id="KW-0472">Membrane</keyword>
<gene>
    <name evidence="2" type="ORF">ALTATR162_LOCUS6986</name>
</gene>
<dbReference type="OrthoDB" id="5413793at2759"/>
<dbReference type="GeneID" id="67018935"/>
<keyword evidence="1" id="KW-0812">Transmembrane</keyword>
<evidence type="ECO:0000313" key="3">
    <source>
        <dbReference type="Proteomes" id="UP000676310"/>
    </source>
</evidence>
<feature type="transmembrane region" description="Helical" evidence="1">
    <location>
        <begin position="47"/>
        <end position="64"/>
    </location>
</feature>
<evidence type="ECO:0000313" key="2">
    <source>
        <dbReference type="EMBL" id="CAG5166844.1"/>
    </source>
</evidence>
<sequence>MIFSAYEGQRQDLQWVTVTLTVVSTLLLTWRITNTITSRGWLGLEDAFVITANIWLVLLAAFIYRSTTYGFGTHTAEIQRTGGSVTEALKASEKIDKKIIAMC</sequence>
<evidence type="ECO:0000256" key="1">
    <source>
        <dbReference type="SAM" id="Phobius"/>
    </source>
</evidence>
<dbReference type="AlphaFoldDB" id="A0A8J2N335"/>
<comment type="caution">
    <text evidence="2">The sequence shown here is derived from an EMBL/GenBank/DDBJ whole genome shotgun (WGS) entry which is preliminary data.</text>
</comment>